<reference evidence="2" key="1">
    <citation type="journal article" date="2013" name="Genome Announc.">
        <title>Draft genome sequence of the grapevine dieback fungus Eutypa lata UCR-EL1.</title>
        <authorList>
            <person name="Blanco-Ulate B."/>
            <person name="Rolshausen P.E."/>
            <person name="Cantu D."/>
        </authorList>
    </citation>
    <scope>NUCLEOTIDE SEQUENCE [LARGE SCALE GENOMIC DNA]</scope>
    <source>
        <strain evidence="2">UCR-EL1</strain>
    </source>
</reference>
<dbReference type="HOGENOM" id="CLU_463822_0_0_1"/>
<keyword evidence="2" id="KW-1185">Reference proteome</keyword>
<dbReference type="Proteomes" id="UP000012174">
    <property type="component" value="Unassembled WGS sequence"/>
</dbReference>
<gene>
    <name evidence="1" type="ORF">UCREL1_9075</name>
</gene>
<protein>
    <submittedName>
        <fullName evidence="1">Uncharacterized protein</fullName>
    </submittedName>
</protein>
<dbReference type="AlphaFoldDB" id="M7SCN8"/>
<dbReference type="EMBL" id="KB707130">
    <property type="protein sequence ID" value="EMR63974.1"/>
    <property type="molecule type" value="Genomic_DNA"/>
</dbReference>
<evidence type="ECO:0000313" key="2">
    <source>
        <dbReference type="Proteomes" id="UP000012174"/>
    </source>
</evidence>
<organism evidence="1 2">
    <name type="scientific">Eutypa lata (strain UCR-EL1)</name>
    <name type="common">Grapevine dieback disease fungus</name>
    <name type="synonym">Eutypa armeniacae</name>
    <dbReference type="NCBI Taxonomy" id="1287681"/>
    <lineage>
        <taxon>Eukaryota</taxon>
        <taxon>Fungi</taxon>
        <taxon>Dikarya</taxon>
        <taxon>Ascomycota</taxon>
        <taxon>Pezizomycotina</taxon>
        <taxon>Sordariomycetes</taxon>
        <taxon>Xylariomycetidae</taxon>
        <taxon>Xylariales</taxon>
        <taxon>Diatrypaceae</taxon>
        <taxon>Eutypa</taxon>
    </lineage>
</organism>
<evidence type="ECO:0000313" key="1">
    <source>
        <dbReference type="EMBL" id="EMR63974.1"/>
    </source>
</evidence>
<dbReference type="KEGG" id="ela:UCREL1_9075"/>
<proteinExistence type="predicted"/>
<sequence length="588" mass="66171">MGAGEWGHVSEAFYRFLHVKTMTVSLKTDPSMDEFKEIEISGSHSQQTSHVVEIVMKARNLFQENHEPSMLSAKSDGITEGADSRAKSRTGPLIVLFMNYPEALNIMHTAFGSDELPNNFYKTLSLDKEVKSIQDIQENNDVALLIVEPNFPCVVGELPITTVVSTGTKAQMTFDKNSSQFIMDYAKPLSQSELRRQRLWMEKAKGTQHGVPTYYTMYSLDDVQKRPDSAEGPLDGELLVLLFWAIWHWPEREVALTPIPILKALEVEKVLEMWRRLRAMNIIQAGSAAKTWKPNQEIAPLVARYLNPEINLRASIHVAVMIAHAHRLFRTEMLSVKAARIITRFAAIIGCHLPTLVTPDFVRIENEQTSFPDLIKQVRGDSSGVGKLLADHGSLWLALGLWQQVQDSGELNMKGPRSYITIAQHNVRLNKVCISEVAKISNRLDMSLNLPNDDNEVESEKTMLSDKEIEKVNEILLDSWMHQLVLFPYAKDLSPVDLISLRPVDCEFPQTVSLDWVRKKNNGNRSSGPDGFAAIYFNLLRDKTNGLLVPLELTLVPDAAFAKLKQRLGTLVPALTTIYPVPTDYTDP</sequence>
<accession>M7SCN8</accession>
<name>M7SCN8_EUTLA</name>
<dbReference type="OrthoDB" id="4767337at2759"/>
<dbReference type="eggNOG" id="ENOG502T5CT">
    <property type="taxonomic scope" value="Eukaryota"/>
</dbReference>